<dbReference type="InterPro" id="IPR036974">
    <property type="entry name" value="PUA_sf"/>
</dbReference>
<dbReference type="PROSITE" id="PS50890">
    <property type="entry name" value="PUA"/>
    <property type="match status" value="1"/>
</dbReference>
<dbReference type="PROSITE" id="PS00902">
    <property type="entry name" value="GLUTAMATE_5_KINASE"/>
    <property type="match status" value="1"/>
</dbReference>
<evidence type="ECO:0000256" key="6">
    <source>
        <dbReference type="ARBA" id="ARBA00022777"/>
    </source>
</evidence>
<dbReference type="GO" id="GO:0003723">
    <property type="term" value="F:RNA binding"/>
    <property type="evidence" value="ECO:0007669"/>
    <property type="project" value="InterPro"/>
</dbReference>
<feature type="binding site" evidence="8">
    <location>
        <begin position="222"/>
        <end position="228"/>
    </location>
    <ligand>
        <name>ATP</name>
        <dbReference type="ChEBI" id="CHEBI:30616"/>
    </ligand>
</feature>
<dbReference type="Pfam" id="PF01472">
    <property type="entry name" value="PUA"/>
    <property type="match status" value="1"/>
</dbReference>
<dbReference type="EC" id="2.7.2.11" evidence="8"/>
<keyword evidence="4 8" id="KW-0808">Transferase</keyword>
<feature type="binding site" evidence="8">
    <location>
        <position position="61"/>
    </location>
    <ligand>
        <name>substrate</name>
    </ligand>
</feature>
<dbReference type="FunFam" id="3.40.1160.10:FF:000018">
    <property type="entry name" value="Glutamate 5-kinase"/>
    <property type="match status" value="1"/>
</dbReference>
<accession>A0A399EHK9</accession>
<keyword evidence="2 8" id="KW-0028">Amino-acid biosynthesis</keyword>
<dbReference type="EMBL" id="QWLA01000083">
    <property type="protein sequence ID" value="RIH83166.1"/>
    <property type="molecule type" value="Genomic_DNA"/>
</dbReference>
<dbReference type="InterPro" id="IPR011529">
    <property type="entry name" value="Glu_5kinase"/>
</dbReference>
<dbReference type="CDD" id="cd04242">
    <property type="entry name" value="AAK_G5K_ProB"/>
    <property type="match status" value="1"/>
</dbReference>
<dbReference type="AlphaFoldDB" id="A0A399EHK9"/>
<dbReference type="PIRSF" id="PIRSF000729">
    <property type="entry name" value="GK"/>
    <property type="match status" value="1"/>
</dbReference>
<feature type="binding site" evidence="8">
    <location>
        <position position="148"/>
    </location>
    <ligand>
        <name>substrate</name>
    </ligand>
</feature>
<evidence type="ECO:0000313" key="10">
    <source>
        <dbReference type="EMBL" id="RIH83166.1"/>
    </source>
</evidence>
<dbReference type="Proteomes" id="UP000265341">
    <property type="component" value="Unassembled WGS sequence"/>
</dbReference>
<keyword evidence="11" id="KW-1185">Reference proteome</keyword>
<dbReference type="UniPathway" id="UPA00098">
    <property type="reaction ID" value="UER00359"/>
</dbReference>
<reference evidence="10 11" key="1">
    <citation type="submission" date="2018-08" db="EMBL/GenBank/DDBJ databases">
        <title>Meiothermus roseus NBRC 110900 genome sequencing project.</title>
        <authorList>
            <person name="Da Costa M.S."/>
            <person name="Albuquerque L."/>
            <person name="Raposo P."/>
            <person name="Froufe H.J.C."/>
            <person name="Barroso C.S."/>
            <person name="Egas C."/>
        </authorList>
    </citation>
    <scope>NUCLEOTIDE SEQUENCE [LARGE SCALE GENOMIC DNA]</scope>
    <source>
        <strain evidence="10 11">NBRC 110900</strain>
    </source>
</reference>
<comment type="caution">
    <text evidence="10">The sequence shown here is derived from an EMBL/GenBank/DDBJ whole genome shotgun (WGS) entry which is preliminary data.</text>
</comment>
<dbReference type="PANTHER" id="PTHR43654">
    <property type="entry name" value="GLUTAMATE 5-KINASE"/>
    <property type="match status" value="1"/>
</dbReference>
<evidence type="ECO:0000313" key="11">
    <source>
        <dbReference type="Proteomes" id="UP000265341"/>
    </source>
</evidence>
<dbReference type="GO" id="GO:0005829">
    <property type="term" value="C:cytosol"/>
    <property type="evidence" value="ECO:0007669"/>
    <property type="project" value="TreeGrafter"/>
</dbReference>
<gene>
    <name evidence="8 10" type="primary">proB</name>
    <name evidence="10" type="ORF">Mrose_03137</name>
</gene>
<evidence type="ECO:0000256" key="3">
    <source>
        <dbReference type="ARBA" id="ARBA00022650"/>
    </source>
</evidence>
<keyword evidence="5 8" id="KW-0547">Nucleotide-binding</keyword>
<evidence type="ECO:0000256" key="8">
    <source>
        <dbReference type="HAMAP-Rule" id="MF_00456"/>
    </source>
</evidence>
<comment type="similarity">
    <text evidence="8">Belongs to the glutamate 5-kinase family.</text>
</comment>
<dbReference type="InterPro" id="IPR001048">
    <property type="entry name" value="Asp/Glu/Uridylate_kinase"/>
</dbReference>
<dbReference type="PANTHER" id="PTHR43654:SF1">
    <property type="entry name" value="ISOPENTENYL PHOSPHATE KINASE"/>
    <property type="match status" value="1"/>
</dbReference>
<comment type="function">
    <text evidence="8">Catalyzes the transfer of a phosphate group to glutamate to form L-glutamate 5-phosphate.</text>
</comment>
<name>A0A399EHK9_9DEIN</name>
<keyword evidence="7 8" id="KW-0067">ATP-binding</keyword>
<dbReference type="FunFam" id="2.30.130.10:FF:000007">
    <property type="entry name" value="Glutamate 5-kinase"/>
    <property type="match status" value="1"/>
</dbReference>
<dbReference type="NCBIfam" id="TIGR01027">
    <property type="entry name" value="proB"/>
    <property type="match status" value="1"/>
</dbReference>
<dbReference type="PRINTS" id="PR00474">
    <property type="entry name" value="GLU5KINASE"/>
</dbReference>
<comment type="catalytic activity">
    <reaction evidence="8">
        <text>L-glutamate + ATP = L-glutamyl 5-phosphate + ADP</text>
        <dbReference type="Rhea" id="RHEA:14877"/>
        <dbReference type="ChEBI" id="CHEBI:29985"/>
        <dbReference type="ChEBI" id="CHEBI:30616"/>
        <dbReference type="ChEBI" id="CHEBI:58274"/>
        <dbReference type="ChEBI" id="CHEBI:456216"/>
        <dbReference type="EC" id="2.7.2.11"/>
    </reaction>
</comment>
<dbReference type="Pfam" id="PF00696">
    <property type="entry name" value="AA_kinase"/>
    <property type="match status" value="1"/>
</dbReference>
<sequence length="388" mass="41523">MLNPGMQRARVPLSSPPYRRLVIKVGSAVLSGKEGRRRLLAIADQVAALRGEGREVVLVSSGAVATGMARLGLTQRPRTMPGKQAAAAVGQPVLMQLWEQAFAWHDLKVAQVLLTAEDLAHRHRYLNARHTLKTLLEWGIVPVINENDTVMVEEIKFGDNDQLSALIASLVAADLLIILSDIEALFDADPRHNPQARPVRYVEKVDAEVLRMAGDDPNQVGTGGMRSKLLAAEKAQAAGIPMLLLPGTRPGVVLQALQGEPVGTFFAAGQRRYSGQKLWLSQLPKPAGEILVDAGAARALREGGASLLPAGIRGVKGSFGVGEAVRCLDPRGNLVGVGLVNYSSAEIERIMGAKTRDLEAILGYKHSDEVIHRDYFALASELAAGGFG</sequence>
<dbReference type="InterPro" id="IPR041739">
    <property type="entry name" value="G5K_ProB"/>
</dbReference>
<dbReference type="InterPro" id="IPR036393">
    <property type="entry name" value="AceGlu_kinase-like_sf"/>
</dbReference>
<dbReference type="Gene3D" id="3.40.1160.10">
    <property type="entry name" value="Acetylglutamate kinase-like"/>
    <property type="match status" value="1"/>
</dbReference>
<keyword evidence="6 8" id="KW-0418">Kinase</keyword>
<keyword evidence="3 8" id="KW-0641">Proline biosynthesis</keyword>
<dbReference type="HAMAP" id="MF_00456">
    <property type="entry name" value="ProB"/>
    <property type="match status" value="1"/>
</dbReference>
<comment type="pathway">
    <text evidence="8">Amino-acid biosynthesis; L-proline biosynthesis; L-glutamate 5-semialdehyde from L-glutamate: step 1/2.</text>
</comment>
<dbReference type="SUPFAM" id="SSF53633">
    <property type="entry name" value="Carbamate kinase-like"/>
    <property type="match status" value="1"/>
</dbReference>
<dbReference type="GO" id="GO:0004349">
    <property type="term" value="F:glutamate 5-kinase activity"/>
    <property type="evidence" value="ECO:0007669"/>
    <property type="project" value="UniProtKB-UniRule"/>
</dbReference>
<proteinExistence type="inferred from homology"/>
<dbReference type="InterPro" id="IPR001057">
    <property type="entry name" value="Glu/AcGlu_kinase"/>
</dbReference>
<keyword evidence="1 8" id="KW-0963">Cytoplasm</keyword>
<dbReference type="CDD" id="cd21157">
    <property type="entry name" value="PUA_G5K"/>
    <property type="match status" value="1"/>
</dbReference>
<feature type="binding site" evidence="8">
    <location>
        <begin position="180"/>
        <end position="181"/>
    </location>
    <ligand>
        <name>ATP</name>
        <dbReference type="ChEBI" id="CHEBI:30616"/>
    </ligand>
</feature>
<evidence type="ECO:0000259" key="9">
    <source>
        <dbReference type="SMART" id="SM00359"/>
    </source>
</evidence>
<dbReference type="InterPro" id="IPR002478">
    <property type="entry name" value="PUA"/>
</dbReference>
<evidence type="ECO:0000256" key="1">
    <source>
        <dbReference type="ARBA" id="ARBA00022490"/>
    </source>
</evidence>
<dbReference type="GO" id="GO:0055129">
    <property type="term" value="P:L-proline biosynthetic process"/>
    <property type="evidence" value="ECO:0007669"/>
    <property type="project" value="UniProtKB-UniRule"/>
</dbReference>
<dbReference type="GO" id="GO:0005524">
    <property type="term" value="F:ATP binding"/>
    <property type="evidence" value="ECO:0007669"/>
    <property type="project" value="UniProtKB-KW"/>
</dbReference>
<feature type="binding site" evidence="8">
    <location>
        <position position="24"/>
    </location>
    <ligand>
        <name>ATP</name>
        <dbReference type="ChEBI" id="CHEBI:30616"/>
    </ligand>
</feature>
<evidence type="ECO:0000256" key="7">
    <source>
        <dbReference type="ARBA" id="ARBA00022840"/>
    </source>
</evidence>
<dbReference type="InterPro" id="IPR019797">
    <property type="entry name" value="Glutamate_5-kinase_CS"/>
</dbReference>
<protein>
    <recommendedName>
        <fullName evidence="8">Glutamate 5-kinase</fullName>
        <ecNumber evidence="8">2.7.2.11</ecNumber>
    </recommendedName>
    <alternativeName>
        <fullName evidence="8">Gamma-glutamyl kinase</fullName>
        <shortName evidence="8">GK</shortName>
    </alternativeName>
</protein>
<evidence type="ECO:0000256" key="5">
    <source>
        <dbReference type="ARBA" id="ARBA00022741"/>
    </source>
</evidence>
<dbReference type="SUPFAM" id="SSF88697">
    <property type="entry name" value="PUA domain-like"/>
    <property type="match status" value="1"/>
</dbReference>
<dbReference type="SMART" id="SM00359">
    <property type="entry name" value="PUA"/>
    <property type="match status" value="1"/>
</dbReference>
<evidence type="ECO:0000256" key="4">
    <source>
        <dbReference type="ARBA" id="ARBA00022679"/>
    </source>
</evidence>
<evidence type="ECO:0000256" key="2">
    <source>
        <dbReference type="ARBA" id="ARBA00022605"/>
    </source>
</evidence>
<feature type="domain" description="PUA" evidence="9">
    <location>
        <begin position="288"/>
        <end position="371"/>
    </location>
</feature>
<dbReference type="InterPro" id="IPR005715">
    <property type="entry name" value="Glu_5kinase/COase_Synthase"/>
</dbReference>
<organism evidence="10 11">
    <name type="scientific">Calidithermus roseus</name>
    <dbReference type="NCBI Taxonomy" id="1644118"/>
    <lineage>
        <taxon>Bacteria</taxon>
        <taxon>Thermotogati</taxon>
        <taxon>Deinococcota</taxon>
        <taxon>Deinococci</taxon>
        <taxon>Thermales</taxon>
        <taxon>Thermaceae</taxon>
        <taxon>Calidithermus</taxon>
    </lineage>
</organism>
<dbReference type="Gene3D" id="2.30.130.10">
    <property type="entry name" value="PUA domain"/>
    <property type="match status" value="1"/>
</dbReference>
<comment type="subcellular location">
    <subcellularLocation>
        <location evidence="8">Cytoplasm</location>
    </subcellularLocation>
</comment>
<dbReference type="InterPro" id="IPR015947">
    <property type="entry name" value="PUA-like_sf"/>
</dbReference>
<feature type="binding site" evidence="8">
    <location>
        <position position="160"/>
    </location>
    <ligand>
        <name>substrate</name>
    </ligand>
</feature>